<reference evidence="2" key="1">
    <citation type="journal article" date="2017" name="Nat. Ecol. Evol.">
        <title>Genome expansion and lineage-specific genetic innovations in the forest pathogenic fungi Armillaria.</title>
        <authorList>
            <person name="Sipos G."/>
            <person name="Prasanna A.N."/>
            <person name="Walter M.C."/>
            <person name="O'Connor E."/>
            <person name="Balint B."/>
            <person name="Krizsan K."/>
            <person name="Kiss B."/>
            <person name="Hess J."/>
            <person name="Varga T."/>
            <person name="Slot J."/>
            <person name="Riley R."/>
            <person name="Boka B."/>
            <person name="Rigling D."/>
            <person name="Barry K."/>
            <person name="Lee J."/>
            <person name="Mihaltcheva S."/>
            <person name="LaButti K."/>
            <person name="Lipzen A."/>
            <person name="Waldron R."/>
            <person name="Moloney N.M."/>
            <person name="Sperisen C."/>
            <person name="Kredics L."/>
            <person name="Vagvoelgyi C."/>
            <person name="Patrignani A."/>
            <person name="Fitzpatrick D."/>
            <person name="Nagy I."/>
            <person name="Doyle S."/>
            <person name="Anderson J.B."/>
            <person name="Grigoriev I.V."/>
            <person name="Gueldener U."/>
            <person name="Muensterkoetter M."/>
            <person name="Nagy L.G."/>
        </authorList>
    </citation>
    <scope>NUCLEOTIDE SEQUENCE [LARGE SCALE GENOMIC DNA]</scope>
    <source>
        <strain evidence="2">C18/9</strain>
    </source>
</reference>
<dbReference type="OrthoDB" id="10596982at2759"/>
<dbReference type="AlphaFoldDB" id="A0A284SCD8"/>
<name>A0A284SCD8_ARMOS</name>
<protein>
    <submittedName>
        <fullName evidence="1">Uncharacterized protein</fullName>
    </submittedName>
</protein>
<organism evidence="1 2">
    <name type="scientific">Armillaria ostoyae</name>
    <name type="common">Armillaria root rot fungus</name>
    <dbReference type="NCBI Taxonomy" id="47428"/>
    <lineage>
        <taxon>Eukaryota</taxon>
        <taxon>Fungi</taxon>
        <taxon>Dikarya</taxon>
        <taxon>Basidiomycota</taxon>
        <taxon>Agaricomycotina</taxon>
        <taxon>Agaricomycetes</taxon>
        <taxon>Agaricomycetidae</taxon>
        <taxon>Agaricales</taxon>
        <taxon>Marasmiineae</taxon>
        <taxon>Physalacriaceae</taxon>
        <taxon>Armillaria</taxon>
    </lineage>
</organism>
<dbReference type="Proteomes" id="UP000219338">
    <property type="component" value="Unassembled WGS sequence"/>
</dbReference>
<dbReference type="EMBL" id="FUEG01000065">
    <property type="protein sequence ID" value="SJL18666.1"/>
    <property type="molecule type" value="Genomic_DNA"/>
</dbReference>
<sequence length="73" mass="8124">MPTNTVVTTSVKRRLKMKLKMWKGKIRAYFERPGLVCRAETPSPLESQLVPTPIDSTENVNVAVVDAGSHDLD</sequence>
<proteinExistence type="predicted"/>
<gene>
    <name evidence="1" type="ORF">ARMOST_22263</name>
</gene>
<accession>A0A284SCD8</accession>
<evidence type="ECO:0000313" key="1">
    <source>
        <dbReference type="EMBL" id="SJL18666.1"/>
    </source>
</evidence>
<keyword evidence="2" id="KW-1185">Reference proteome</keyword>
<evidence type="ECO:0000313" key="2">
    <source>
        <dbReference type="Proteomes" id="UP000219338"/>
    </source>
</evidence>